<keyword evidence="1" id="KW-0472">Membrane</keyword>
<gene>
    <name evidence="2" type="ORF">HPE63_01915</name>
</gene>
<evidence type="ECO:0000313" key="3">
    <source>
        <dbReference type="Proteomes" id="UP000598350"/>
    </source>
</evidence>
<sequence length="126" mass="14464">MAFLKRLGFYLFGLSIGLIFLSIFLRKKSEATGVEFCYFPNCRTLKDIRSKPLTYSGDIRAMMDNEQLDSLMISYFLTDGKVDFKNSDTKSKPCRTYIIEADVNKKKAVMTVRNCPDSSLIDKVKF</sequence>
<organism evidence="2 3">
    <name type="scientific">Maribacter arenosus</name>
    <dbReference type="NCBI Taxonomy" id="1854708"/>
    <lineage>
        <taxon>Bacteria</taxon>
        <taxon>Pseudomonadati</taxon>
        <taxon>Bacteroidota</taxon>
        <taxon>Flavobacteriia</taxon>
        <taxon>Flavobacteriales</taxon>
        <taxon>Flavobacteriaceae</taxon>
        <taxon>Maribacter</taxon>
    </lineage>
</organism>
<reference evidence="2 3" key="1">
    <citation type="submission" date="2020-05" db="EMBL/GenBank/DDBJ databases">
        <title>The draft genome sequence of Maribacter arenosus CAU 1321.</title>
        <authorList>
            <person name="Mu L."/>
        </authorList>
    </citation>
    <scope>NUCLEOTIDE SEQUENCE [LARGE SCALE GENOMIC DNA]</scope>
    <source>
        <strain evidence="2 3">CAU 1321</strain>
    </source>
</reference>
<evidence type="ECO:0000313" key="2">
    <source>
        <dbReference type="EMBL" id="MBD0849410.1"/>
    </source>
</evidence>
<dbReference type="EMBL" id="JABTCG010000001">
    <property type="protein sequence ID" value="MBD0849410.1"/>
    <property type="molecule type" value="Genomic_DNA"/>
</dbReference>
<keyword evidence="3" id="KW-1185">Reference proteome</keyword>
<keyword evidence="1" id="KW-0812">Transmembrane</keyword>
<evidence type="ECO:0000256" key="1">
    <source>
        <dbReference type="SAM" id="Phobius"/>
    </source>
</evidence>
<keyword evidence="1" id="KW-1133">Transmembrane helix</keyword>
<dbReference type="RefSeq" id="WP_188312535.1">
    <property type="nucleotide sequence ID" value="NZ_JABTCG010000001.1"/>
</dbReference>
<accession>A0ABR7V6W0</accession>
<comment type="caution">
    <text evidence="2">The sequence shown here is derived from an EMBL/GenBank/DDBJ whole genome shotgun (WGS) entry which is preliminary data.</text>
</comment>
<protein>
    <submittedName>
        <fullName evidence="2">DUF4258 domain-containing protein</fullName>
    </submittedName>
</protein>
<feature type="transmembrane region" description="Helical" evidence="1">
    <location>
        <begin position="7"/>
        <end position="25"/>
    </location>
</feature>
<dbReference type="Proteomes" id="UP000598350">
    <property type="component" value="Unassembled WGS sequence"/>
</dbReference>
<name>A0ABR7V6W0_9FLAO</name>
<proteinExistence type="predicted"/>